<name>A0A5B6WFN0_9ROSI</name>
<organism evidence="1 2">
    <name type="scientific">Gossypium australe</name>
    <dbReference type="NCBI Taxonomy" id="47621"/>
    <lineage>
        <taxon>Eukaryota</taxon>
        <taxon>Viridiplantae</taxon>
        <taxon>Streptophyta</taxon>
        <taxon>Embryophyta</taxon>
        <taxon>Tracheophyta</taxon>
        <taxon>Spermatophyta</taxon>
        <taxon>Magnoliopsida</taxon>
        <taxon>eudicotyledons</taxon>
        <taxon>Gunneridae</taxon>
        <taxon>Pentapetalae</taxon>
        <taxon>rosids</taxon>
        <taxon>malvids</taxon>
        <taxon>Malvales</taxon>
        <taxon>Malvaceae</taxon>
        <taxon>Malvoideae</taxon>
        <taxon>Gossypium</taxon>
    </lineage>
</organism>
<gene>
    <name evidence="1" type="ORF">EPI10_020682</name>
</gene>
<evidence type="ECO:0000313" key="1">
    <source>
        <dbReference type="EMBL" id="KAA3480233.1"/>
    </source>
</evidence>
<accession>A0A5B6WFN0</accession>
<comment type="caution">
    <text evidence="1">The sequence shown here is derived from an EMBL/GenBank/DDBJ whole genome shotgun (WGS) entry which is preliminary data.</text>
</comment>
<proteinExistence type="predicted"/>
<protein>
    <submittedName>
        <fullName evidence="1">Retrovirus-related Pol polyprotein from transposon TNT 1-94</fullName>
    </submittedName>
</protein>
<dbReference type="OrthoDB" id="1645289at2759"/>
<evidence type="ECO:0000313" key="2">
    <source>
        <dbReference type="Proteomes" id="UP000325315"/>
    </source>
</evidence>
<keyword evidence="2" id="KW-1185">Reference proteome</keyword>
<dbReference type="Proteomes" id="UP000325315">
    <property type="component" value="Unassembled WGS sequence"/>
</dbReference>
<reference evidence="2" key="1">
    <citation type="journal article" date="2019" name="Plant Biotechnol. J.">
        <title>Genome sequencing of the Australian wild diploid species Gossypium australe highlights disease resistance and delayed gland morphogenesis.</title>
        <authorList>
            <person name="Cai Y."/>
            <person name="Cai X."/>
            <person name="Wang Q."/>
            <person name="Wang P."/>
            <person name="Zhang Y."/>
            <person name="Cai C."/>
            <person name="Xu Y."/>
            <person name="Wang K."/>
            <person name="Zhou Z."/>
            <person name="Wang C."/>
            <person name="Geng S."/>
            <person name="Li B."/>
            <person name="Dong Q."/>
            <person name="Hou Y."/>
            <person name="Wang H."/>
            <person name="Ai P."/>
            <person name="Liu Z."/>
            <person name="Yi F."/>
            <person name="Sun M."/>
            <person name="An G."/>
            <person name="Cheng J."/>
            <person name="Zhang Y."/>
            <person name="Shi Q."/>
            <person name="Xie Y."/>
            <person name="Shi X."/>
            <person name="Chang Y."/>
            <person name="Huang F."/>
            <person name="Chen Y."/>
            <person name="Hong S."/>
            <person name="Mi L."/>
            <person name="Sun Q."/>
            <person name="Zhang L."/>
            <person name="Zhou B."/>
            <person name="Peng R."/>
            <person name="Zhang X."/>
            <person name="Liu F."/>
        </authorList>
    </citation>
    <scope>NUCLEOTIDE SEQUENCE [LARGE SCALE GENOMIC DNA]</scope>
    <source>
        <strain evidence="2">cv. PA1801</strain>
    </source>
</reference>
<sequence>MTDLGEVDVILGVKVTKLEKRFALNQSHYIEKILKMFNSFDAFLVRTPYNSSMQLLKNKGNSVSQSEYAKNFRSLIVCLKYLKCTITWELEFFGYPTILEGYCDANRVSDNDEVSFISGYFLLWVEQQFLGSLPNKLVLFAT</sequence>
<dbReference type="EMBL" id="SMMG02000003">
    <property type="protein sequence ID" value="KAA3480233.1"/>
    <property type="molecule type" value="Genomic_DNA"/>
</dbReference>
<dbReference type="AlphaFoldDB" id="A0A5B6WFN0"/>